<feature type="transmembrane region" description="Helical" evidence="4">
    <location>
        <begin position="393"/>
        <end position="417"/>
    </location>
</feature>
<feature type="transmembrane region" description="Helical" evidence="4">
    <location>
        <begin position="169"/>
        <end position="202"/>
    </location>
</feature>
<accession>A0A8J6NUB2</accession>
<feature type="transmembrane region" description="Helical" evidence="4">
    <location>
        <begin position="94"/>
        <end position="111"/>
    </location>
</feature>
<evidence type="ECO:0000313" key="7">
    <source>
        <dbReference type="Proteomes" id="UP000605201"/>
    </source>
</evidence>
<dbReference type="PANTHER" id="PTHR44227:SF3">
    <property type="entry name" value="PROTEIN O-MANNOSYL-TRANSFERASE TMTC4"/>
    <property type="match status" value="1"/>
</dbReference>
<dbReference type="SMART" id="SM00028">
    <property type="entry name" value="TPR"/>
    <property type="match status" value="4"/>
</dbReference>
<evidence type="ECO:0000256" key="4">
    <source>
        <dbReference type="SAM" id="Phobius"/>
    </source>
</evidence>
<evidence type="ECO:0000256" key="1">
    <source>
        <dbReference type="ARBA" id="ARBA00022737"/>
    </source>
</evidence>
<keyword evidence="5" id="KW-0732">Signal</keyword>
<dbReference type="PROSITE" id="PS50005">
    <property type="entry name" value="TPR"/>
    <property type="match status" value="4"/>
</dbReference>
<feature type="transmembrane region" description="Helical" evidence="4">
    <location>
        <begin position="147"/>
        <end position="163"/>
    </location>
</feature>
<keyword evidence="2 3" id="KW-0802">TPR repeat</keyword>
<dbReference type="AlphaFoldDB" id="A0A8J6NUB2"/>
<dbReference type="InterPro" id="IPR052346">
    <property type="entry name" value="O-mannosyl-transferase_TMTC"/>
</dbReference>
<dbReference type="Gene3D" id="1.25.40.10">
    <property type="entry name" value="Tetratricopeptide repeat domain"/>
    <property type="match status" value="2"/>
</dbReference>
<proteinExistence type="predicted"/>
<name>A0A8J6NUB2_9BACT</name>
<evidence type="ECO:0000313" key="6">
    <source>
        <dbReference type="EMBL" id="MBC8433409.1"/>
    </source>
</evidence>
<keyword evidence="1" id="KW-0677">Repeat</keyword>
<dbReference type="Proteomes" id="UP000605201">
    <property type="component" value="Unassembled WGS sequence"/>
</dbReference>
<dbReference type="PROSITE" id="PS50293">
    <property type="entry name" value="TPR_REGION"/>
    <property type="match status" value="1"/>
</dbReference>
<dbReference type="SUPFAM" id="SSF48452">
    <property type="entry name" value="TPR-like"/>
    <property type="match status" value="1"/>
</dbReference>
<evidence type="ECO:0000256" key="5">
    <source>
        <dbReference type="SAM" id="SignalP"/>
    </source>
</evidence>
<gene>
    <name evidence="6" type="ORF">H8D96_15980</name>
</gene>
<feature type="transmembrane region" description="Helical" evidence="4">
    <location>
        <begin position="338"/>
        <end position="358"/>
    </location>
</feature>
<dbReference type="EMBL" id="JACNIG010000297">
    <property type="protein sequence ID" value="MBC8433409.1"/>
    <property type="molecule type" value="Genomic_DNA"/>
</dbReference>
<reference evidence="6 7" key="1">
    <citation type="submission" date="2020-08" db="EMBL/GenBank/DDBJ databases">
        <title>Bridging the membrane lipid divide: bacteria of the FCB group superphylum have the potential to synthesize archaeal ether lipids.</title>
        <authorList>
            <person name="Villanueva L."/>
            <person name="Von Meijenfeldt F.A.B."/>
            <person name="Westbye A.B."/>
            <person name="Yadav S."/>
            <person name="Hopmans E.C."/>
            <person name="Dutilh B.E."/>
            <person name="Sinninghe Damste J.S."/>
        </authorList>
    </citation>
    <scope>NUCLEOTIDE SEQUENCE [LARGE SCALE GENOMIC DNA]</scope>
    <source>
        <strain evidence="6">NIOZ-UU17</strain>
    </source>
</reference>
<sequence>MFGNRNRLKLQCAVCLLLALVTIAAYWQLSACDFVGFDDYVQLVDNPYLHEGITGKTIAWAFSFESATYWHPLTWLSHMLGFQIFGFKPGMQHLINLFFHIANTLLLFVVLKRMTGALWESAFVAGLFALHPLNVESVAWVTERKNVLSTFFWMLTMLAYVRYTARPGFLRYLAVFAALALGLMAKPMLVTIPFVLLLLDYWPLERFRLSRHAGNVSPETGTFDNSDNQSWPGSRLVLEKIPLLVLSAVSISLSALSVQNLDTTILTGSVPMKLKIANVPVSYVIYIKKMLWPSGLAVLYPYPETVPLWQAVGAGLLLAGVTILVLRKIKLKPYLSVGWLWFIGTLVPVIGLVQVGLWPAMADRFAYVPVIGLFILIAWGISDILSKQRYRRIMLGILTAGILSALMICTWLQSAYWKSSLDLFERAVQVTANNWLAHNNLGTAKFNKGQIDEAIGHYKTALSIKPDYITPHYNLGNLFLNQGKIKQAAFHLEEALKIKPEHAYAHYSYGNLLVKQGRLEEAASHFLEAIKRDPEYAEAYNQIGVIRGWQKNYKGARMFLLKAIQIKPDYFMARKNLEDLSRFSQKEHQGEK</sequence>
<feature type="repeat" description="TPR" evidence="3">
    <location>
        <begin position="435"/>
        <end position="468"/>
    </location>
</feature>
<keyword evidence="4" id="KW-0472">Membrane</keyword>
<feature type="repeat" description="TPR" evidence="3">
    <location>
        <begin position="537"/>
        <end position="570"/>
    </location>
</feature>
<dbReference type="Pfam" id="PF13414">
    <property type="entry name" value="TPR_11"/>
    <property type="match status" value="2"/>
</dbReference>
<feature type="chain" id="PRO_5035189279" evidence="5">
    <location>
        <begin position="28"/>
        <end position="592"/>
    </location>
</feature>
<dbReference type="InterPro" id="IPR011990">
    <property type="entry name" value="TPR-like_helical_dom_sf"/>
</dbReference>
<organism evidence="6 7">
    <name type="scientific">Candidatus Desulfatibia vada</name>
    <dbReference type="NCBI Taxonomy" id="2841696"/>
    <lineage>
        <taxon>Bacteria</taxon>
        <taxon>Pseudomonadati</taxon>
        <taxon>Thermodesulfobacteriota</taxon>
        <taxon>Desulfobacteria</taxon>
        <taxon>Desulfobacterales</taxon>
        <taxon>Desulfobacterales incertae sedis</taxon>
        <taxon>Candidatus Desulfatibia</taxon>
    </lineage>
</organism>
<evidence type="ECO:0000256" key="3">
    <source>
        <dbReference type="PROSITE-ProRule" id="PRU00339"/>
    </source>
</evidence>
<keyword evidence="4" id="KW-0812">Transmembrane</keyword>
<dbReference type="InterPro" id="IPR019734">
    <property type="entry name" value="TPR_rpt"/>
</dbReference>
<evidence type="ECO:0000256" key="2">
    <source>
        <dbReference type="ARBA" id="ARBA00022803"/>
    </source>
</evidence>
<feature type="transmembrane region" description="Helical" evidence="4">
    <location>
        <begin position="308"/>
        <end position="326"/>
    </location>
</feature>
<feature type="repeat" description="TPR" evidence="3">
    <location>
        <begin position="469"/>
        <end position="502"/>
    </location>
</feature>
<feature type="transmembrane region" description="Helical" evidence="4">
    <location>
        <begin position="117"/>
        <end position="135"/>
    </location>
</feature>
<protein>
    <submittedName>
        <fullName evidence="6">Tetratricopeptide repeat protein</fullName>
    </submittedName>
</protein>
<feature type="transmembrane region" description="Helical" evidence="4">
    <location>
        <begin position="241"/>
        <end position="261"/>
    </location>
</feature>
<dbReference type="PANTHER" id="PTHR44227">
    <property type="match status" value="1"/>
</dbReference>
<feature type="transmembrane region" description="Helical" evidence="4">
    <location>
        <begin position="364"/>
        <end position="381"/>
    </location>
</feature>
<keyword evidence="4" id="KW-1133">Transmembrane helix</keyword>
<comment type="caution">
    <text evidence="6">The sequence shown here is derived from an EMBL/GenBank/DDBJ whole genome shotgun (WGS) entry which is preliminary data.</text>
</comment>
<feature type="signal peptide" evidence="5">
    <location>
        <begin position="1"/>
        <end position="27"/>
    </location>
</feature>
<feature type="repeat" description="TPR" evidence="3">
    <location>
        <begin position="503"/>
        <end position="536"/>
    </location>
</feature>